<feature type="transmembrane region" description="Helical" evidence="1">
    <location>
        <begin position="70"/>
        <end position="93"/>
    </location>
</feature>
<feature type="transmembrane region" description="Helical" evidence="1">
    <location>
        <begin position="6"/>
        <end position="29"/>
    </location>
</feature>
<protein>
    <recommendedName>
        <fullName evidence="4">DUF2339 domain-containing protein</fullName>
    </recommendedName>
</protein>
<feature type="transmembrane region" description="Helical" evidence="1">
    <location>
        <begin position="131"/>
        <end position="149"/>
    </location>
</feature>
<proteinExistence type="predicted"/>
<gene>
    <name evidence="2" type="ORF">I542_3413</name>
</gene>
<reference evidence="2 3" key="1">
    <citation type="submission" date="2013-12" db="EMBL/GenBank/DDBJ databases">
        <authorList>
            <person name="Zelazny A."/>
            <person name="Olivier K."/>
            <person name="Holland S."/>
            <person name="Lenaerts A."/>
            <person name="Ordway D."/>
            <person name="DeGroote M.A."/>
            <person name="Parker T."/>
            <person name="Sizemore C."/>
            <person name="Tallon L.J."/>
            <person name="Sadzewicz L.K."/>
            <person name="Sengamalay N."/>
            <person name="Fraser C.M."/>
            <person name="Hine E."/>
            <person name="Shefchek K.A."/>
            <person name="Das S.P."/>
            <person name="Tettelin H."/>
        </authorList>
    </citation>
    <scope>NUCLEOTIDE SEQUENCE [LARGE SCALE GENOMIC DNA]</scope>
    <source>
        <strain evidence="2 3">1948</strain>
    </source>
</reference>
<evidence type="ECO:0000313" key="2">
    <source>
        <dbReference type="EMBL" id="EUA63256.1"/>
    </source>
</evidence>
<keyword evidence="1" id="KW-0472">Membrane</keyword>
<keyword evidence="1" id="KW-0812">Transmembrane</keyword>
<dbReference type="Pfam" id="PF10101">
    <property type="entry name" value="DUF2339"/>
    <property type="match status" value="1"/>
</dbReference>
<accession>A0A829QLG3</accession>
<comment type="caution">
    <text evidence="2">The sequence shown here is derived from an EMBL/GenBank/DDBJ whole genome shotgun (WGS) entry which is preliminary data.</text>
</comment>
<dbReference type="EMBL" id="JAOH01000002">
    <property type="protein sequence ID" value="EUA63256.1"/>
    <property type="molecule type" value="Genomic_DNA"/>
</dbReference>
<evidence type="ECO:0000313" key="3">
    <source>
        <dbReference type="Proteomes" id="UP000021210"/>
    </source>
</evidence>
<dbReference type="InterPro" id="IPR019286">
    <property type="entry name" value="DUF2339_TM"/>
</dbReference>
<evidence type="ECO:0008006" key="4">
    <source>
        <dbReference type="Google" id="ProtNLM"/>
    </source>
</evidence>
<dbReference type="Proteomes" id="UP000021210">
    <property type="component" value="Unassembled WGS sequence"/>
</dbReference>
<organism evidence="2 3">
    <name type="scientific">Mycobacteroides abscessus 1948</name>
    <dbReference type="NCBI Taxonomy" id="1299323"/>
    <lineage>
        <taxon>Bacteria</taxon>
        <taxon>Bacillati</taxon>
        <taxon>Actinomycetota</taxon>
        <taxon>Actinomycetes</taxon>
        <taxon>Mycobacteriales</taxon>
        <taxon>Mycobacteriaceae</taxon>
        <taxon>Mycobacteroides</taxon>
        <taxon>Mycobacteroides abscessus</taxon>
    </lineage>
</organism>
<sequence>MLYAGPLLVIASVLMAATVGMVLATMARVGWASPQSAPTRAVLAGVSMLYSGTAAVVLSGTALLGNNDGFLLGHGLATVSWMAVSVALLLAGLRRYRGRSWVTRTGFVLAAMAVAKLFLFDLATLDGVARIGAFIVTGLLLLGGGTLYAREYATRSEEPSAERPVT</sequence>
<feature type="transmembrane region" description="Helical" evidence="1">
    <location>
        <begin position="41"/>
        <end position="64"/>
    </location>
</feature>
<feature type="transmembrane region" description="Helical" evidence="1">
    <location>
        <begin position="105"/>
        <end position="125"/>
    </location>
</feature>
<dbReference type="AlphaFoldDB" id="A0A829QLG3"/>
<evidence type="ECO:0000256" key="1">
    <source>
        <dbReference type="SAM" id="Phobius"/>
    </source>
</evidence>
<name>A0A829QLG3_9MYCO</name>
<keyword evidence="1" id="KW-1133">Transmembrane helix</keyword>